<evidence type="ECO:0000259" key="12">
    <source>
        <dbReference type="Pfam" id="PF13244"/>
    </source>
</evidence>
<feature type="transmembrane region" description="Helical" evidence="9">
    <location>
        <begin position="874"/>
        <end position="896"/>
    </location>
</feature>
<dbReference type="RefSeq" id="WP_344802979.1">
    <property type="nucleotide sequence ID" value="NZ_BAABAB010000010.1"/>
</dbReference>
<keyword evidence="2" id="KW-0813">Transport</keyword>
<gene>
    <name evidence="14" type="ORF">GCM10022236_15040</name>
</gene>
<dbReference type="Pfam" id="PF20501">
    <property type="entry name" value="MbhE"/>
    <property type="match status" value="1"/>
</dbReference>
<dbReference type="InterPro" id="IPR001750">
    <property type="entry name" value="ND/Mrp_TM"/>
</dbReference>
<dbReference type="InterPro" id="IPR042106">
    <property type="entry name" value="Nuo/plastoQ_OxRdtase_6_NuoJ"/>
</dbReference>
<dbReference type="Pfam" id="PF00361">
    <property type="entry name" value="Proton_antipo_M"/>
    <property type="match status" value="1"/>
</dbReference>
<keyword evidence="3" id="KW-1003">Cell membrane</keyword>
<evidence type="ECO:0000256" key="2">
    <source>
        <dbReference type="ARBA" id="ARBA00022448"/>
    </source>
</evidence>
<evidence type="ECO:0000259" key="10">
    <source>
        <dbReference type="Pfam" id="PF00361"/>
    </source>
</evidence>
<dbReference type="PANTHER" id="PTHR43373:SF1">
    <property type="entry name" value="NA(+)_H(+) ANTIPORTER SUBUNIT A"/>
    <property type="match status" value="1"/>
</dbReference>
<keyword evidence="6 9" id="KW-0472">Membrane</keyword>
<dbReference type="InterPro" id="IPR046806">
    <property type="entry name" value="MrpA_C/MbhE"/>
</dbReference>
<dbReference type="Gene3D" id="1.20.120.1200">
    <property type="entry name" value="NADH-ubiquinone/plastoquinone oxidoreductase chain 6, subunit NuoJ"/>
    <property type="match status" value="1"/>
</dbReference>
<name>A0ABP6ZSW0_9ACTN</name>
<feature type="transmembrane region" description="Helical" evidence="9">
    <location>
        <begin position="128"/>
        <end position="145"/>
    </location>
</feature>
<accession>A0ABP6ZSW0</accession>
<feature type="domain" description="Na+/H+ antiporter MnhB subunit-related protein" evidence="11">
    <location>
        <begin position="815"/>
        <end position="950"/>
    </location>
</feature>
<keyword evidence="5 9" id="KW-1133">Transmembrane helix</keyword>
<evidence type="ECO:0000256" key="5">
    <source>
        <dbReference type="ARBA" id="ARBA00022989"/>
    </source>
</evidence>
<reference evidence="15" key="1">
    <citation type="journal article" date="2019" name="Int. J. Syst. Evol. Microbiol.">
        <title>The Global Catalogue of Microorganisms (GCM) 10K type strain sequencing project: providing services to taxonomists for standard genome sequencing and annotation.</title>
        <authorList>
            <consortium name="The Broad Institute Genomics Platform"/>
            <consortium name="The Broad Institute Genome Sequencing Center for Infectious Disease"/>
            <person name="Wu L."/>
            <person name="Ma J."/>
        </authorList>
    </citation>
    <scope>NUCLEOTIDE SEQUENCE [LARGE SCALE GENOMIC DNA]</scope>
    <source>
        <strain evidence="15">JCM 16929</strain>
    </source>
</reference>
<feature type="transmembrane region" description="Helical" evidence="9">
    <location>
        <begin position="818"/>
        <end position="837"/>
    </location>
</feature>
<feature type="transmembrane region" description="Helical" evidence="9">
    <location>
        <begin position="203"/>
        <end position="229"/>
    </location>
</feature>
<evidence type="ECO:0000313" key="14">
    <source>
        <dbReference type="EMBL" id="GAA3614129.1"/>
    </source>
</evidence>
<dbReference type="InterPro" id="IPR007182">
    <property type="entry name" value="MnhB"/>
</dbReference>
<feature type="region of interest" description="Disordered" evidence="8">
    <location>
        <begin position="961"/>
        <end position="998"/>
    </location>
</feature>
<feature type="transmembrane region" description="Helical" evidence="9">
    <location>
        <begin position="157"/>
        <end position="183"/>
    </location>
</feature>
<feature type="domain" description="MrpA C-terminal/MbhD" evidence="12">
    <location>
        <begin position="609"/>
        <end position="674"/>
    </location>
</feature>
<evidence type="ECO:0000256" key="7">
    <source>
        <dbReference type="RuleBase" id="RU000320"/>
    </source>
</evidence>
<dbReference type="EMBL" id="BAABAB010000010">
    <property type="protein sequence ID" value="GAA3614129.1"/>
    <property type="molecule type" value="Genomic_DNA"/>
</dbReference>
<feature type="transmembrane region" description="Helical" evidence="9">
    <location>
        <begin position="843"/>
        <end position="862"/>
    </location>
</feature>
<dbReference type="PANTHER" id="PTHR43373">
    <property type="entry name" value="NA(+)/H(+) ANTIPORTER SUBUNIT"/>
    <property type="match status" value="1"/>
</dbReference>
<feature type="domain" description="MrpA C-terminal/MbhE" evidence="13">
    <location>
        <begin position="687"/>
        <end position="767"/>
    </location>
</feature>
<proteinExistence type="predicted"/>
<feature type="transmembrane region" description="Helical" evidence="9">
    <location>
        <begin position="241"/>
        <end position="263"/>
    </location>
</feature>
<feature type="transmembrane region" description="Helical" evidence="9">
    <location>
        <begin position="453"/>
        <end position="477"/>
    </location>
</feature>
<dbReference type="PRINTS" id="PR01434">
    <property type="entry name" value="NADHDHGNASE5"/>
</dbReference>
<evidence type="ECO:0000256" key="3">
    <source>
        <dbReference type="ARBA" id="ARBA00022475"/>
    </source>
</evidence>
<keyword evidence="15" id="KW-1185">Reference proteome</keyword>
<feature type="transmembrane region" description="Helical" evidence="9">
    <location>
        <begin position="269"/>
        <end position="289"/>
    </location>
</feature>
<feature type="transmembrane region" description="Helical" evidence="9">
    <location>
        <begin position="601"/>
        <end position="620"/>
    </location>
</feature>
<feature type="transmembrane region" description="Helical" evidence="9">
    <location>
        <begin position="296"/>
        <end position="317"/>
    </location>
</feature>
<feature type="transmembrane region" description="Helical" evidence="9">
    <location>
        <begin position="410"/>
        <end position="432"/>
    </location>
</feature>
<keyword evidence="4 7" id="KW-0812">Transmembrane</keyword>
<evidence type="ECO:0000256" key="8">
    <source>
        <dbReference type="SAM" id="MobiDB-lite"/>
    </source>
</evidence>
<feature type="transmembrane region" description="Helical" evidence="9">
    <location>
        <begin position="929"/>
        <end position="950"/>
    </location>
</feature>
<comment type="subcellular location">
    <subcellularLocation>
        <location evidence="1">Cell membrane</location>
        <topology evidence="1">Multi-pass membrane protein</topology>
    </subcellularLocation>
    <subcellularLocation>
        <location evidence="7">Membrane</location>
        <topology evidence="7">Multi-pass membrane protein</topology>
    </subcellularLocation>
</comment>
<evidence type="ECO:0000313" key="15">
    <source>
        <dbReference type="Proteomes" id="UP001501490"/>
    </source>
</evidence>
<dbReference type="InterPro" id="IPR050616">
    <property type="entry name" value="CPA3_Na-H_Antiporter_A"/>
</dbReference>
<feature type="transmembrane region" description="Helical" evidence="9">
    <location>
        <begin position="357"/>
        <end position="381"/>
    </location>
</feature>
<feature type="transmembrane region" description="Helical" evidence="9">
    <location>
        <begin position="323"/>
        <end position="345"/>
    </location>
</feature>
<feature type="transmembrane region" description="Helical" evidence="9">
    <location>
        <begin position="24"/>
        <end position="42"/>
    </location>
</feature>
<dbReference type="Pfam" id="PF04039">
    <property type="entry name" value="MnhB"/>
    <property type="match status" value="1"/>
</dbReference>
<evidence type="ECO:0000256" key="4">
    <source>
        <dbReference type="ARBA" id="ARBA00022692"/>
    </source>
</evidence>
<feature type="domain" description="NADH:quinone oxidoreductase/Mrp antiporter transmembrane" evidence="10">
    <location>
        <begin position="124"/>
        <end position="396"/>
    </location>
</feature>
<dbReference type="InterPro" id="IPR025383">
    <property type="entry name" value="MrpA_C/MbhD"/>
</dbReference>
<dbReference type="NCBIfam" id="NF009284">
    <property type="entry name" value="PRK12644.1"/>
    <property type="match status" value="1"/>
</dbReference>
<protein>
    <submittedName>
        <fullName evidence="14">Na+/H+ antiporter subunit A</fullName>
    </submittedName>
</protein>
<sequence>MILLIAVHFLVACAAPLLTRLLRHRAFFVLALAPAAAFVWCLTKAPIVLAGGTVDEHVGWIPSLGIELSVRIGVLQWVLALIVSGVGALVLVYCRWYFAGAEPPARTAGVLTAFAGAMLGLVTANDLIALYVYWELTTVFSYLLVGHNPARSANRRAALTALMVTTFGGLAMLIGIVMLAHAAGTYEISAILADPAITHSRDAIVVAGVLLLLVGAISKSALIPFHFWLPGAMAAPTPVSAYLHAAAMVKAGVYLVALLSPAFADLPGWRPVIMLLGAATMILGGWRALRQLDIKLLLAYGTVSQLGFLIVMCGLGTRSAQLAGIALIISHALFKSALFLVVGIVDTRAGTRDLRKLSGVGLAMPWVAGTAIVAGASMAGIPPTLGFTSKESAFEALSYLAEGDGTLVPVLPGLLLAAAVVAGSALTVAYTLRFLWGAFATKDAVPDTAVSRVGPIAVVPTVLAAGTLVGGFVGHALTAALQPAVDLVAVGHESHGIALWHGLGVPLAMSAIAWLVGAVMFVGRRFVARLQSNVPHVPDAEEVYQQLMRGLDRLAVETTARTQRGSLPIYLGVILLVLVALPGGVLLFVRDWPAPPMLADTVGQVLVALVMVIAAVLAATSRGRLKAVVLVGVTGYGTALLFVLHGAPDLALTQVLVETVTLVVFVLVLRKLPKYFTNRPLQVTRWWRMVVAVLVGFTVSGIVLLASGSRIAEPVSKAYYEAAYEFGYGKNIVNVTLVDIRAWDTMGEISVLVVAATGVASLIFIRRRYVGERPMRVDRVRREGRSEVRHPHSLSSRSTWLRGTEALSPLRRSVVFEVITRLLFPVMIMCSLYFLYVGHNAPGGGFAGGLIAGLALIIRYLAGGAHELDEAAPVDAGRVLGVGLLVAAAGILWPVLIGGKIGQSYDAAIRLPWLQDVTLPWGAPLFGEFHLVTSVFFDIGVYLVVIGVMLDLGRSLGSGIDQQEMDNRTPSPVSSGPRAGVTSRPPAGRVRGAEGGAG</sequence>
<feature type="transmembrane region" description="Helical" evidence="9">
    <location>
        <begin position="650"/>
        <end position="669"/>
    </location>
</feature>
<feature type="transmembrane region" description="Helical" evidence="9">
    <location>
        <begin position="749"/>
        <end position="766"/>
    </location>
</feature>
<evidence type="ECO:0000256" key="9">
    <source>
        <dbReference type="SAM" id="Phobius"/>
    </source>
</evidence>
<comment type="caution">
    <text evidence="14">The sequence shown here is derived from an EMBL/GenBank/DDBJ whole genome shotgun (WGS) entry which is preliminary data.</text>
</comment>
<feature type="transmembrane region" description="Helical" evidence="9">
    <location>
        <begin position="497"/>
        <end position="522"/>
    </location>
</feature>
<evidence type="ECO:0000256" key="6">
    <source>
        <dbReference type="ARBA" id="ARBA00023136"/>
    </source>
</evidence>
<dbReference type="Pfam" id="PF13244">
    <property type="entry name" value="MbhD"/>
    <property type="match status" value="1"/>
</dbReference>
<feature type="transmembrane region" description="Helical" evidence="9">
    <location>
        <begin position="690"/>
        <end position="712"/>
    </location>
</feature>
<feature type="transmembrane region" description="Helical" evidence="9">
    <location>
        <begin position="77"/>
        <end position="98"/>
    </location>
</feature>
<feature type="transmembrane region" description="Helical" evidence="9">
    <location>
        <begin position="627"/>
        <end position="644"/>
    </location>
</feature>
<evidence type="ECO:0000259" key="11">
    <source>
        <dbReference type="Pfam" id="PF04039"/>
    </source>
</evidence>
<feature type="transmembrane region" description="Helical" evidence="9">
    <location>
        <begin position="569"/>
        <end position="589"/>
    </location>
</feature>
<evidence type="ECO:0000259" key="13">
    <source>
        <dbReference type="Pfam" id="PF20501"/>
    </source>
</evidence>
<dbReference type="Proteomes" id="UP001501490">
    <property type="component" value="Unassembled WGS sequence"/>
</dbReference>
<organism evidence="14 15">
    <name type="scientific">Microlunatus ginsengisoli</name>
    <dbReference type="NCBI Taxonomy" id="363863"/>
    <lineage>
        <taxon>Bacteria</taxon>
        <taxon>Bacillati</taxon>
        <taxon>Actinomycetota</taxon>
        <taxon>Actinomycetes</taxon>
        <taxon>Propionibacteriales</taxon>
        <taxon>Propionibacteriaceae</taxon>
        <taxon>Microlunatus</taxon>
    </lineage>
</organism>
<evidence type="ECO:0000256" key="1">
    <source>
        <dbReference type="ARBA" id="ARBA00004651"/>
    </source>
</evidence>